<protein>
    <submittedName>
        <fullName evidence="1">Uncharacterized protein</fullName>
    </submittedName>
</protein>
<reference evidence="1 2" key="1">
    <citation type="submission" date="2020-06" db="EMBL/GenBank/DDBJ databases">
        <authorList>
            <person name="Li R."/>
            <person name="Bekaert M."/>
        </authorList>
    </citation>
    <scope>NUCLEOTIDE SEQUENCE [LARGE SCALE GENOMIC DNA]</scope>
    <source>
        <strain evidence="2">wild</strain>
    </source>
</reference>
<dbReference type="AlphaFoldDB" id="A0A6J8E0N4"/>
<sequence length="191" mass="21911">MLSFHTNIDRLQPWIKALDMLYYDNLGRDGSEYRVVWADEPPEWTDRNSIENIISIELHTIHEQQNTLLYKLTFFITTGTIIVQDQNYQMFVDHFKLLSQILEQVIITESNIPSHNDINAEKNILEIGSHDSDNTCVKTVVSEQNEVGKNTKINSTDDNNNLSDHTHTNVSKESIQVVGHEGEDIRAVCSI</sequence>
<gene>
    <name evidence="1" type="ORF">MCOR_46467</name>
</gene>
<dbReference type="EMBL" id="CACVKT020008164">
    <property type="protein sequence ID" value="CAC5413588.1"/>
    <property type="molecule type" value="Genomic_DNA"/>
</dbReference>
<organism evidence="1 2">
    <name type="scientific">Mytilus coruscus</name>
    <name type="common">Sea mussel</name>
    <dbReference type="NCBI Taxonomy" id="42192"/>
    <lineage>
        <taxon>Eukaryota</taxon>
        <taxon>Metazoa</taxon>
        <taxon>Spiralia</taxon>
        <taxon>Lophotrochozoa</taxon>
        <taxon>Mollusca</taxon>
        <taxon>Bivalvia</taxon>
        <taxon>Autobranchia</taxon>
        <taxon>Pteriomorphia</taxon>
        <taxon>Mytilida</taxon>
        <taxon>Mytiloidea</taxon>
        <taxon>Mytilidae</taxon>
        <taxon>Mytilinae</taxon>
        <taxon>Mytilus</taxon>
    </lineage>
</organism>
<accession>A0A6J8E0N4</accession>
<keyword evidence="2" id="KW-1185">Reference proteome</keyword>
<proteinExistence type="predicted"/>
<dbReference type="Proteomes" id="UP000507470">
    <property type="component" value="Unassembled WGS sequence"/>
</dbReference>
<evidence type="ECO:0000313" key="1">
    <source>
        <dbReference type="EMBL" id="CAC5413588.1"/>
    </source>
</evidence>
<name>A0A6J8E0N4_MYTCO</name>
<evidence type="ECO:0000313" key="2">
    <source>
        <dbReference type="Proteomes" id="UP000507470"/>
    </source>
</evidence>